<dbReference type="Proteomes" id="UP000265520">
    <property type="component" value="Unassembled WGS sequence"/>
</dbReference>
<evidence type="ECO:0000313" key="3">
    <source>
        <dbReference type="Proteomes" id="UP000265520"/>
    </source>
</evidence>
<accession>A0A392WAU9</accession>
<protein>
    <submittedName>
        <fullName evidence="2">Uncharacterized protein</fullName>
    </submittedName>
</protein>
<feature type="non-terminal residue" evidence="2">
    <location>
        <position position="1"/>
    </location>
</feature>
<feature type="compositionally biased region" description="Basic and acidic residues" evidence="1">
    <location>
        <begin position="1"/>
        <end position="15"/>
    </location>
</feature>
<sequence>DAPDSPDSRYPEHDSGAPAVSCYVSGNAPSGQSAGGTASSMKESEPGPCNPGWQPSVGEKSVVVPS</sequence>
<evidence type="ECO:0000313" key="2">
    <source>
        <dbReference type="EMBL" id="MCI97798.1"/>
    </source>
</evidence>
<keyword evidence="3" id="KW-1185">Reference proteome</keyword>
<name>A0A392WAU9_9FABA</name>
<feature type="region of interest" description="Disordered" evidence="1">
    <location>
        <begin position="1"/>
        <end position="66"/>
    </location>
</feature>
<comment type="caution">
    <text evidence="2">The sequence shown here is derived from an EMBL/GenBank/DDBJ whole genome shotgun (WGS) entry which is preliminary data.</text>
</comment>
<reference evidence="2 3" key="1">
    <citation type="journal article" date="2018" name="Front. Plant Sci.">
        <title>Red Clover (Trifolium pratense) and Zigzag Clover (T. medium) - A Picture of Genomic Similarities and Differences.</title>
        <authorList>
            <person name="Dluhosova J."/>
            <person name="Istvanek J."/>
            <person name="Nedelnik J."/>
            <person name="Repkova J."/>
        </authorList>
    </citation>
    <scope>NUCLEOTIDE SEQUENCE [LARGE SCALE GENOMIC DNA]</scope>
    <source>
        <strain evidence="3">cv. 10/8</strain>
        <tissue evidence="2">Leaf</tissue>
    </source>
</reference>
<dbReference type="EMBL" id="LXQA011454243">
    <property type="protein sequence ID" value="MCI97798.1"/>
    <property type="molecule type" value="Genomic_DNA"/>
</dbReference>
<evidence type="ECO:0000256" key="1">
    <source>
        <dbReference type="SAM" id="MobiDB-lite"/>
    </source>
</evidence>
<proteinExistence type="predicted"/>
<dbReference type="AlphaFoldDB" id="A0A392WAU9"/>
<feature type="non-terminal residue" evidence="2">
    <location>
        <position position="66"/>
    </location>
</feature>
<organism evidence="2 3">
    <name type="scientific">Trifolium medium</name>
    <dbReference type="NCBI Taxonomy" id="97028"/>
    <lineage>
        <taxon>Eukaryota</taxon>
        <taxon>Viridiplantae</taxon>
        <taxon>Streptophyta</taxon>
        <taxon>Embryophyta</taxon>
        <taxon>Tracheophyta</taxon>
        <taxon>Spermatophyta</taxon>
        <taxon>Magnoliopsida</taxon>
        <taxon>eudicotyledons</taxon>
        <taxon>Gunneridae</taxon>
        <taxon>Pentapetalae</taxon>
        <taxon>rosids</taxon>
        <taxon>fabids</taxon>
        <taxon>Fabales</taxon>
        <taxon>Fabaceae</taxon>
        <taxon>Papilionoideae</taxon>
        <taxon>50 kb inversion clade</taxon>
        <taxon>NPAAA clade</taxon>
        <taxon>Hologalegina</taxon>
        <taxon>IRL clade</taxon>
        <taxon>Trifolieae</taxon>
        <taxon>Trifolium</taxon>
    </lineage>
</organism>
<feature type="compositionally biased region" description="Polar residues" evidence="1">
    <location>
        <begin position="27"/>
        <end position="41"/>
    </location>
</feature>